<dbReference type="EMBL" id="SOSA01001624">
    <property type="protein sequence ID" value="THC87011.1"/>
    <property type="molecule type" value="Genomic_DNA"/>
</dbReference>
<keyword evidence="2" id="KW-1185">Reference proteome</keyword>
<accession>A0A4S3J2U3</accession>
<proteinExistence type="predicted"/>
<dbReference type="STRING" id="1220188.A0A4S3J2U3"/>
<dbReference type="AlphaFoldDB" id="A0A4S3J2U3"/>
<dbReference type="VEuPathDB" id="FungiDB:EYZ11_013542"/>
<comment type="caution">
    <text evidence="1">The sequence shown here is derived from an EMBL/GenBank/DDBJ whole genome shotgun (WGS) entry which is preliminary data.</text>
</comment>
<evidence type="ECO:0000313" key="1">
    <source>
        <dbReference type="EMBL" id="THC87011.1"/>
    </source>
</evidence>
<reference evidence="1 2" key="1">
    <citation type="submission" date="2019-03" db="EMBL/GenBank/DDBJ databases">
        <title>The genome sequence of a newly discovered highly antifungal drug resistant Aspergillus species, Aspergillus tanneri NIH 1004.</title>
        <authorList>
            <person name="Mounaud S."/>
            <person name="Singh I."/>
            <person name="Joardar V."/>
            <person name="Pakala S."/>
            <person name="Pakala S."/>
            <person name="Venepally P."/>
            <person name="Hoover J."/>
            <person name="Nierman W."/>
            <person name="Chung J."/>
            <person name="Losada L."/>
        </authorList>
    </citation>
    <scope>NUCLEOTIDE SEQUENCE [LARGE SCALE GENOMIC DNA]</scope>
    <source>
        <strain evidence="1 2">NIH1004</strain>
    </source>
</reference>
<dbReference type="InterPro" id="IPR036397">
    <property type="entry name" value="RNaseH_sf"/>
</dbReference>
<evidence type="ECO:0000313" key="2">
    <source>
        <dbReference type="Proteomes" id="UP000308092"/>
    </source>
</evidence>
<dbReference type="Gene3D" id="3.30.420.10">
    <property type="entry name" value="Ribonuclease H-like superfamily/Ribonuclease H"/>
    <property type="match status" value="1"/>
</dbReference>
<dbReference type="Proteomes" id="UP000308092">
    <property type="component" value="Unassembled WGS sequence"/>
</dbReference>
<organism evidence="1 2">
    <name type="scientific">Aspergillus tanneri</name>
    <dbReference type="NCBI Taxonomy" id="1220188"/>
    <lineage>
        <taxon>Eukaryota</taxon>
        <taxon>Fungi</taxon>
        <taxon>Dikarya</taxon>
        <taxon>Ascomycota</taxon>
        <taxon>Pezizomycotina</taxon>
        <taxon>Eurotiomycetes</taxon>
        <taxon>Eurotiomycetidae</taxon>
        <taxon>Eurotiales</taxon>
        <taxon>Aspergillaceae</taxon>
        <taxon>Aspergillus</taxon>
        <taxon>Aspergillus subgen. Circumdati</taxon>
    </lineage>
</organism>
<gene>
    <name evidence="1" type="ORF">EYZ11_013542</name>
</gene>
<name>A0A4S3J2U3_9EURO</name>
<dbReference type="GO" id="GO:0003676">
    <property type="term" value="F:nucleic acid binding"/>
    <property type="evidence" value="ECO:0007669"/>
    <property type="project" value="InterPro"/>
</dbReference>
<protein>
    <recommendedName>
        <fullName evidence="3">Tc1-like transposase DDE domain-containing protein</fullName>
    </recommendedName>
</protein>
<evidence type="ECO:0008006" key="3">
    <source>
        <dbReference type="Google" id="ProtNLM"/>
    </source>
</evidence>
<sequence length="96" mass="11355">MRTKHNLLCGYPFPSWKFRPCVPFWAAIWGKRRSDLIRLERDFEAKKNGYTANSYLALLEELLPSIWEPGLIFMPDNARIHSAKKVTKRLQVMVYK</sequence>